<accession>A0A1A8WI64</accession>
<dbReference type="Proteomes" id="UP000078546">
    <property type="component" value="Unassembled WGS sequence"/>
</dbReference>
<sequence length="87" mass="10169">MKVRESRGKQGKAEERRGKNCRAGILVKLIDDTLHQRDTSSIRLQPFEEKCNHNIWGACYILPYISHVSVEIGEKYNVQVEEVRRTR</sequence>
<dbReference type="AlphaFoldDB" id="A0A1A8WI64"/>
<reference evidence="3 4" key="2">
    <citation type="submission" date="2016-05" db="EMBL/GenBank/DDBJ databases">
        <authorList>
            <person name="Naeem Raeece"/>
        </authorList>
    </citation>
    <scope>NUCLEOTIDE SEQUENCE [LARGE SCALE GENOMIC DNA]</scope>
</reference>
<gene>
    <name evidence="1" type="ORF">POVCU1_006890</name>
    <name evidence="2" type="ORF">POVCU2_0075280</name>
</gene>
<dbReference type="EMBL" id="FLQU01001333">
    <property type="protein sequence ID" value="SBS92623.1"/>
    <property type="molecule type" value="Genomic_DNA"/>
</dbReference>
<reference evidence="2" key="1">
    <citation type="submission" date="2016-05" db="EMBL/GenBank/DDBJ databases">
        <authorList>
            <person name="Lavstsen T."/>
            <person name="Jespersen J.S."/>
        </authorList>
    </citation>
    <scope>NUCLEOTIDE SEQUENCE [LARGE SCALE GENOMIC DNA]</scope>
</reference>
<evidence type="ECO:0000313" key="4">
    <source>
        <dbReference type="Proteomes" id="UP000078560"/>
    </source>
</evidence>
<name>A0A1A8WI64_PLAOA</name>
<proteinExistence type="predicted"/>
<protein>
    <submittedName>
        <fullName evidence="2">Uncharacterized protein</fullName>
    </submittedName>
</protein>
<evidence type="ECO:0000313" key="2">
    <source>
        <dbReference type="EMBL" id="SBS92623.1"/>
    </source>
</evidence>
<dbReference type="EMBL" id="FLQV01000125">
    <property type="protein sequence ID" value="SBS82245.1"/>
    <property type="molecule type" value="Genomic_DNA"/>
</dbReference>
<evidence type="ECO:0000313" key="3">
    <source>
        <dbReference type="Proteomes" id="UP000078546"/>
    </source>
</evidence>
<evidence type="ECO:0000313" key="1">
    <source>
        <dbReference type="EMBL" id="SBS82245.1"/>
    </source>
</evidence>
<dbReference type="Proteomes" id="UP000078560">
    <property type="component" value="Unassembled WGS sequence"/>
</dbReference>
<organism evidence="2 4">
    <name type="scientific">Plasmodium ovale curtisi</name>
    <dbReference type="NCBI Taxonomy" id="864141"/>
    <lineage>
        <taxon>Eukaryota</taxon>
        <taxon>Sar</taxon>
        <taxon>Alveolata</taxon>
        <taxon>Apicomplexa</taxon>
        <taxon>Aconoidasida</taxon>
        <taxon>Haemosporida</taxon>
        <taxon>Plasmodiidae</taxon>
        <taxon>Plasmodium</taxon>
        <taxon>Plasmodium (Plasmodium)</taxon>
    </lineage>
</organism>